<keyword evidence="2" id="KW-1185">Reference proteome</keyword>
<evidence type="ECO:0000313" key="1">
    <source>
        <dbReference type="EMBL" id="ASR92128.1"/>
    </source>
</evidence>
<dbReference type="KEGG" id="vg:80557371"/>
<proteinExistence type="predicted"/>
<reference evidence="1" key="1">
    <citation type="submission" date="2016-08" db="EMBL/GenBank/DDBJ databases">
        <title>Molecular Characterization of the Araguari virus isolated in Amazon Region.</title>
        <authorList>
            <person name="Silva E.V.P."/>
            <person name="Silva S.P."/>
            <person name="Travassos da Rosa A.P.A."/>
            <person name="Tesh R.B."/>
            <person name="Cruz A.C.R."/>
            <person name="Vasconcelos P.F.C."/>
            <person name="Nunes M.R.T."/>
        </authorList>
    </citation>
    <scope>NUCLEOTIDE SEQUENCE</scope>
    <source>
        <strain evidence="1">BeAn174214</strain>
    </source>
</reference>
<sequence length="268" mass="30776">MSYVEGERFPSLGELNLGMSRLNLGGEVVPHSMFSTVDGLASELEKLSMDRKTQVSAVLAVWVRERYEPCRLAKALRAHLSCGKIMKSILTFDKKQAIKTAKAYIERDAPPEIQDWDKLHDCAIGLLYDKSWGTDKFRDHVSRSLIESVFGEVEKAPPKPERKVRTMIDKGVEGVLKEKAEEYIRDMKDEVSKENPFKKRYEVHEKHLDELICCLESWNLMRPSSGDSNQHFLNRKVSAFARSLQPILDLNSAKAFYDFLKDWSSKVY</sequence>
<name>A0A343FNE5_9ORTO</name>
<protein>
    <submittedName>
        <fullName evidence="1">M</fullName>
    </submittedName>
</protein>
<accession>A0A343FNE5</accession>
<dbReference type="RefSeq" id="YP_010840460.1">
    <property type="nucleotide sequence ID" value="NC_078734.1"/>
</dbReference>
<organism evidence="1">
    <name type="scientific">Araguari virus</name>
    <dbReference type="NCBI Taxonomy" id="352236"/>
    <lineage>
        <taxon>Viruses</taxon>
        <taxon>Riboviria</taxon>
        <taxon>Orthornavirae</taxon>
        <taxon>Negarnaviricota</taxon>
        <taxon>Polyploviricotina</taxon>
        <taxon>Insthoviricetes</taxon>
        <taxon>Articulavirales</taxon>
        <taxon>Orthomyxoviridae</taxon>
        <taxon>Quaranjavirus</taxon>
        <taxon>Quaranjavirus araguariense</taxon>
    </lineage>
</organism>
<evidence type="ECO:0000313" key="2">
    <source>
        <dbReference type="Proteomes" id="UP001055348"/>
    </source>
</evidence>
<dbReference type="GeneID" id="80557371"/>
<dbReference type="Proteomes" id="UP001055348">
    <property type="component" value="Genome"/>
</dbReference>
<dbReference type="EMBL" id="KX670394">
    <property type="protein sequence ID" value="ASR92128.1"/>
    <property type="molecule type" value="Viral_cRNA"/>
</dbReference>